<name>A0A8S5U4J1_9CAUD</name>
<dbReference type="Pfam" id="PF20536">
    <property type="entry name" value="DUF6751"/>
    <property type="match status" value="1"/>
</dbReference>
<dbReference type="EMBL" id="BK016008">
    <property type="protein sequence ID" value="DAF89363.1"/>
    <property type="molecule type" value="Genomic_DNA"/>
</dbReference>
<evidence type="ECO:0000313" key="1">
    <source>
        <dbReference type="EMBL" id="DAF89363.1"/>
    </source>
</evidence>
<reference evidence="1" key="1">
    <citation type="journal article" date="2021" name="Proc. Natl. Acad. Sci. U.S.A.">
        <title>A Catalog of Tens of Thousands of Viruses from Human Metagenomes Reveals Hidden Associations with Chronic Diseases.</title>
        <authorList>
            <person name="Tisza M.J."/>
            <person name="Buck C.B."/>
        </authorList>
    </citation>
    <scope>NUCLEOTIDE SEQUENCE</scope>
    <source>
        <strain evidence="1">Ct7BG1</strain>
    </source>
</reference>
<organism evidence="1">
    <name type="scientific">Siphoviridae sp. ct7BG1</name>
    <dbReference type="NCBI Taxonomy" id="2825349"/>
    <lineage>
        <taxon>Viruses</taxon>
        <taxon>Duplodnaviria</taxon>
        <taxon>Heunggongvirae</taxon>
        <taxon>Uroviricota</taxon>
        <taxon>Caudoviricetes</taxon>
    </lineage>
</organism>
<protein>
    <submittedName>
        <fullName evidence="1">Uncharacterized protein</fullName>
    </submittedName>
</protein>
<sequence>MIVNADITLYNRRLDKTTRQYIYKRTVLCGVHWYTDQKVAVSDKGLDSADSIKIRIPMTGRKETFLEPEEYARKEDVTGFFTASNGDMFAKGILEDEITKESDLEKKGLLFGRILSHSDNQRGLEPHIRIGGA</sequence>
<accession>A0A8S5U4J1</accession>
<proteinExistence type="predicted"/>
<dbReference type="InterPro" id="IPR046639">
    <property type="entry name" value="DUF6751"/>
</dbReference>